<evidence type="ECO:0008006" key="4">
    <source>
        <dbReference type="Google" id="ProtNLM"/>
    </source>
</evidence>
<keyword evidence="1" id="KW-0732">Signal</keyword>
<dbReference type="RefSeq" id="WP_364209765.1">
    <property type="nucleotide sequence ID" value="NZ_JBCGDC010000105.1"/>
</dbReference>
<protein>
    <recommendedName>
        <fullName evidence="4">Secreted protein</fullName>
    </recommendedName>
</protein>
<organism evidence="2 3">
    <name type="scientific">Polymorphospora lycopeni</name>
    <dbReference type="NCBI Taxonomy" id="3140240"/>
    <lineage>
        <taxon>Bacteria</taxon>
        <taxon>Bacillati</taxon>
        <taxon>Actinomycetota</taxon>
        <taxon>Actinomycetes</taxon>
        <taxon>Micromonosporales</taxon>
        <taxon>Micromonosporaceae</taxon>
        <taxon>Polymorphospora</taxon>
    </lineage>
</organism>
<name>A0ABV5CXK9_9ACTN</name>
<dbReference type="PROSITE" id="PS51257">
    <property type="entry name" value="PROKAR_LIPOPROTEIN"/>
    <property type="match status" value="1"/>
</dbReference>
<evidence type="ECO:0000256" key="1">
    <source>
        <dbReference type="SAM" id="SignalP"/>
    </source>
</evidence>
<reference evidence="2 3" key="1">
    <citation type="submission" date="2024-04" db="EMBL/GenBank/DDBJ databases">
        <title>Polymorphospora sp. isolated from Baiyangdian Lake in Xiong'an New Area.</title>
        <authorList>
            <person name="Zhang X."/>
            <person name="Liu J."/>
        </authorList>
    </citation>
    <scope>NUCLEOTIDE SEQUENCE [LARGE SCALE GENOMIC DNA]</scope>
    <source>
        <strain evidence="2 3">2-325</strain>
    </source>
</reference>
<feature type="signal peptide" evidence="1">
    <location>
        <begin position="1"/>
        <end position="27"/>
    </location>
</feature>
<gene>
    <name evidence="2" type="ORF">AAFH96_27115</name>
</gene>
<feature type="chain" id="PRO_5046436996" description="Secreted protein" evidence="1">
    <location>
        <begin position="28"/>
        <end position="101"/>
    </location>
</feature>
<dbReference type="Proteomes" id="UP001582793">
    <property type="component" value="Unassembled WGS sequence"/>
</dbReference>
<evidence type="ECO:0000313" key="3">
    <source>
        <dbReference type="Proteomes" id="UP001582793"/>
    </source>
</evidence>
<comment type="caution">
    <text evidence="2">The sequence shown here is derived from an EMBL/GenBank/DDBJ whole genome shotgun (WGS) entry which is preliminary data.</text>
</comment>
<keyword evidence="3" id="KW-1185">Reference proteome</keyword>
<proteinExistence type="predicted"/>
<evidence type="ECO:0000313" key="2">
    <source>
        <dbReference type="EMBL" id="MFB6396747.1"/>
    </source>
</evidence>
<dbReference type="EMBL" id="JBCGDC010000105">
    <property type="protein sequence ID" value="MFB6396747.1"/>
    <property type="molecule type" value="Genomic_DNA"/>
</dbReference>
<sequence length="101" mass="10457">MKRILVTAALGLLAAGGFTLAALPAQAGSVSCDSSGFSGSNGGRAWANGCDHSGDHGVRLWGDCELSPSTVYSPWQYGSFTNYNFQTSTCTFGVNASGFQH</sequence>
<accession>A0ABV5CXK9</accession>